<organism evidence="1 2">
    <name type="scientific">Parasphingorhabdus litoris</name>
    <dbReference type="NCBI Taxonomy" id="394733"/>
    <lineage>
        <taxon>Bacteria</taxon>
        <taxon>Pseudomonadati</taxon>
        <taxon>Pseudomonadota</taxon>
        <taxon>Alphaproteobacteria</taxon>
        <taxon>Sphingomonadales</taxon>
        <taxon>Sphingomonadaceae</taxon>
        <taxon>Parasphingorhabdus</taxon>
    </lineage>
</organism>
<sequence>MMKPLVLGKKYDKIAQWWHDRHHDSTYGVEPFQRAISYAAKGGKAMDVGCGAGGRFVRILQSNGFQITGLDVSQEMVRLAALNHPDETFLHQDICSWETADRYDFIVAWDSIFHLPLDMQRPVVTKLCQLLADDGVVIYTFGNDAGAHESEWLGDSFYYSSIGIADNVGILLENGLTLMHLELDQYPEKHVYVIAKKQSRLAV</sequence>
<name>A0ABN1AG62_9SPHN</name>
<proteinExistence type="predicted"/>
<dbReference type="InterPro" id="IPR029063">
    <property type="entry name" value="SAM-dependent_MTases_sf"/>
</dbReference>
<dbReference type="Gene3D" id="3.40.50.150">
    <property type="entry name" value="Vaccinia Virus protein VP39"/>
    <property type="match status" value="1"/>
</dbReference>
<protein>
    <recommendedName>
        <fullName evidence="3">Class I SAM-dependent methyltransferase</fullName>
    </recommendedName>
</protein>
<reference evidence="1 2" key="1">
    <citation type="journal article" date="2019" name="Int. J. Syst. Evol. Microbiol.">
        <title>The Global Catalogue of Microorganisms (GCM) 10K type strain sequencing project: providing services to taxonomists for standard genome sequencing and annotation.</title>
        <authorList>
            <consortium name="The Broad Institute Genomics Platform"/>
            <consortium name="The Broad Institute Genome Sequencing Center for Infectious Disease"/>
            <person name="Wu L."/>
            <person name="Ma J."/>
        </authorList>
    </citation>
    <scope>NUCLEOTIDE SEQUENCE [LARGE SCALE GENOMIC DNA]</scope>
    <source>
        <strain evidence="1 2">JCM 14162</strain>
    </source>
</reference>
<dbReference type="CDD" id="cd02440">
    <property type="entry name" value="AdoMet_MTases"/>
    <property type="match status" value="1"/>
</dbReference>
<evidence type="ECO:0008006" key="3">
    <source>
        <dbReference type="Google" id="ProtNLM"/>
    </source>
</evidence>
<dbReference type="PANTHER" id="PTHR43861">
    <property type="entry name" value="TRANS-ACONITATE 2-METHYLTRANSFERASE-RELATED"/>
    <property type="match status" value="1"/>
</dbReference>
<evidence type="ECO:0000313" key="1">
    <source>
        <dbReference type="EMBL" id="GAA0475660.1"/>
    </source>
</evidence>
<comment type="caution">
    <text evidence="1">The sequence shown here is derived from an EMBL/GenBank/DDBJ whole genome shotgun (WGS) entry which is preliminary data.</text>
</comment>
<dbReference type="RefSeq" id="WP_229954984.1">
    <property type="nucleotide sequence ID" value="NZ_BAAAEM010000002.1"/>
</dbReference>
<dbReference type="Proteomes" id="UP001500713">
    <property type="component" value="Unassembled WGS sequence"/>
</dbReference>
<keyword evidence="2" id="KW-1185">Reference proteome</keyword>
<dbReference type="Pfam" id="PF13489">
    <property type="entry name" value="Methyltransf_23"/>
    <property type="match status" value="1"/>
</dbReference>
<dbReference type="EMBL" id="BAAAEM010000002">
    <property type="protein sequence ID" value="GAA0475660.1"/>
    <property type="molecule type" value="Genomic_DNA"/>
</dbReference>
<gene>
    <name evidence="1" type="ORF">GCM10009096_16700</name>
</gene>
<evidence type="ECO:0000313" key="2">
    <source>
        <dbReference type="Proteomes" id="UP001500713"/>
    </source>
</evidence>
<dbReference type="SUPFAM" id="SSF53335">
    <property type="entry name" value="S-adenosyl-L-methionine-dependent methyltransferases"/>
    <property type="match status" value="1"/>
</dbReference>
<accession>A0ABN1AG62</accession>